<dbReference type="GO" id="GO:0046789">
    <property type="term" value="F:host cell surface receptor binding"/>
    <property type="evidence" value="ECO:0007669"/>
    <property type="project" value="InterPro"/>
</dbReference>
<protein>
    <recommendedName>
        <fullName evidence="12">Duffy-binding-like domain-containing protein</fullName>
    </recommendedName>
</protein>
<dbReference type="OrthoDB" id="378876at2759"/>
<dbReference type="GO" id="GO:0016020">
    <property type="term" value="C:membrane"/>
    <property type="evidence" value="ECO:0007669"/>
    <property type="project" value="InterPro"/>
</dbReference>
<dbReference type="Gene3D" id="1.20.1310.20">
    <property type="entry name" value="Duffy-antigen binding domain"/>
    <property type="match status" value="2"/>
</dbReference>
<dbReference type="InterPro" id="IPR054595">
    <property type="entry name" value="DBL_C"/>
</dbReference>
<dbReference type="Gene3D" id="1.20.58.1930">
    <property type="match status" value="1"/>
</dbReference>
<dbReference type="FunFam" id="1.20.58.830:FF:000005">
    <property type="entry name" value="Erythrocyte membrane protein 1, PfEMP1"/>
    <property type="match status" value="1"/>
</dbReference>
<keyword evidence="3" id="KW-0812">Transmembrane</keyword>
<evidence type="ECO:0000313" key="10">
    <source>
        <dbReference type="EMBL" id="ETW45984.1"/>
    </source>
</evidence>
<feature type="domain" description="Duffy-binding-like" evidence="9">
    <location>
        <begin position="304"/>
        <end position="465"/>
    </location>
</feature>
<reference evidence="10 11" key="1">
    <citation type="submission" date="2013-02" db="EMBL/GenBank/DDBJ databases">
        <title>The Genome Annotation of Plasmodium falciparum MaliPS096_E11.</title>
        <authorList>
            <consortium name="The Broad Institute Genome Sequencing Platform"/>
            <consortium name="The Broad Institute Genome Sequencing Center for Infectious Disease"/>
            <person name="Neafsey D."/>
            <person name="Hoffman S."/>
            <person name="Volkman S."/>
            <person name="Rosenthal P."/>
            <person name="Walker B."/>
            <person name="Young S.K."/>
            <person name="Zeng Q."/>
            <person name="Gargeya S."/>
            <person name="Fitzgerald M."/>
            <person name="Haas B."/>
            <person name="Abouelleil A."/>
            <person name="Allen A.W."/>
            <person name="Alvarado L."/>
            <person name="Arachchi H.M."/>
            <person name="Berlin A.M."/>
            <person name="Chapman S.B."/>
            <person name="Gainer-Dewar J."/>
            <person name="Goldberg J."/>
            <person name="Griggs A."/>
            <person name="Gujja S."/>
            <person name="Hansen M."/>
            <person name="Howarth C."/>
            <person name="Imamovic A."/>
            <person name="Ireland A."/>
            <person name="Larimer J."/>
            <person name="McCowan C."/>
            <person name="Murphy C."/>
            <person name="Pearson M."/>
            <person name="Poon T.W."/>
            <person name="Priest M."/>
            <person name="Roberts A."/>
            <person name="Saif S."/>
            <person name="Shea T."/>
            <person name="Sisk P."/>
            <person name="Sykes S."/>
            <person name="Wortman J."/>
            <person name="Nusbaum C."/>
            <person name="Birren B."/>
        </authorList>
    </citation>
    <scope>NUCLEOTIDE SEQUENCE [LARGE SCALE GENOMIC DNA]</scope>
    <source>
        <strain evidence="10 11">MaliPS096_E11</strain>
    </source>
</reference>
<feature type="compositionally biased region" description="Pro residues" evidence="2">
    <location>
        <begin position="1652"/>
        <end position="1667"/>
    </location>
</feature>
<feature type="domain" description="Duffy-binding-like" evidence="4">
    <location>
        <begin position="1445"/>
        <end position="1588"/>
    </location>
</feature>
<feature type="compositionally biased region" description="Acidic residues" evidence="2">
    <location>
        <begin position="1601"/>
        <end position="1614"/>
    </location>
</feature>
<dbReference type="EMBL" id="KI925847">
    <property type="protein sequence ID" value="ETW45984.1"/>
    <property type="molecule type" value="Genomic_DNA"/>
</dbReference>
<dbReference type="InterPro" id="IPR008602">
    <property type="entry name" value="Duffy-antigen-binding"/>
</dbReference>
<feature type="domain" description="Cysteine-rich interdomain region 1 gamma" evidence="7">
    <location>
        <begin position="1379"/>
        <end position="1429"/>
    </location>
</feature>
<feature type="domain" description="Duffy-binding-like" evidence="9">
    <location>
        <begin position="1187"/>
        <end position="1333"/>
    </location>
</feature>
<evidence type="ECO:0000259" key="6">
    <source>
        <dbReference type="Pfam" id="PF15447"/>
    </source>
</evidence>
<dbReference type="InterPro" id="IPR029210">
    <property type="entry name" value="PfEMP1_NTS"/>
</dbReference>
<evidence type="ECO:0008006" key="12">
    <source>
        <dbReference type="Google" id="ProtNLM"/>
    </source>
</evidence>
<evidence type="ECO:0000256" key="3">
    <source>
        <dbReference type="SAM" id="Phobius"/>
    </source>
</evidence>
<feature type="compositionally biased region" description="Basic and acidic residues" evidence="2">
    <location>
        <begin position="693"/>
        <end position="707"/>
    </location>
</feature>
<feature type="domain" description="PfEMP1 CIDRalpha1" evidence="8">
    <location>
        <begin position="507"/>
        <end position="550"/>
    </location>
</feature>
<feature type="domain" description="Duffy-antigen binding" evidence="5">
    <location>
        <begin position="909"/>
        <end position="1129"/>
    </location>
</feature>
<feature type="compositionally biased region" description="Acidic residues" evidence="2">
    <location>
        <begin position="778"/>
        <end position="793"/>
    </location>
</feature>
<dbReference type="Pfam" id="PF22672">
    <property type="entry name" value="DBL_C"/>
    <property type="match status" value="2"/>
</dbReference>
<name>A0A024WFV1_PLAFA</name>
<feature type="coiled-coil region" evidence="1">
    <location>
        <begin position="373"/>
        <end position="404"/>
    </location>
</feature>
<evidence type="ECO:0000259" key="8">
    <source>
        <dbReference type="Pfam" id="PF21807"/>
    </source>
</evidence>
<feature type="compositionally biased region" description="Basic and acidic residues" evidence="2">
    <location>
        <begin position="794"/>
        <end position="823"/>
    </location>
</feature>
<evidence type="ECO:0000313" key="11">
    <source>
        <dbReference type="Proteomes" id="UP000030699"/>
    </source>
</evidence>
<evidence type="ECO:0000256" key="1">
    <source>
        <dbReference type="SAM" id="Coils"/>
    </source>
</evidence>
<evidence type="ECO:0000256" key="2">
    <source>
        <dbReference type="SAM" id="MobiDB-lite"/>
    </source>
</evidence>
<keyword evidence="3" id="KW-0472">Membrane</keyword>
<dbReference type="FunFam" id="1.20.58.1930:FF:000001">
    <property type="entry name" value="Erythrocyte membrane protein 1, PfEMP1"/>
    <property type="match status" value="1"/>
</dbReference>
<proteinExistence type="predicted"/>
<evidence type="ECO:0000259" key="5">
    <source>
        <dbReference type="Pfam" id="PF05424"/>
    </source>
</evidence>
<dbReference type="FunFam" id="1.20.1310.20:FF:000001">
    <property type="entry name" value="Erythrocyte membrane protein 1, PfEMP1"/>
    <property type="match status" value="1"/>
</dbReference>
<sequence>MAPSTTYSSAKDAKDLFDMIGKDVHDKVHGDALDHSKSELKGLLSEATFSNGERVHGDNPCKLNYEVHTNVSNTVINPCERRSSVRFSDTKGAECNSRRIRGTNGKMGACAPYRRLHLCDRNLEQIKPSNITSTHNLLLDVCMAAKFEGDSITGEYLKYQNKYGDSPSQICTMLARSFADIGDIIRGKDHYLGNNQEKEKLQENLRQIFKKIYDNLKNTDVREHYKDDDKGTKNYYKLRNDWWALNRKEVWKALTCDDRLSNSKYFRFTCSKGGSIAHNKCTCANGDVPTYFDYVPQFLRWFEEWAEDFCRKRKHKLENAIKNCRENDKDGNQRYCDLNGYDCKRTAKGEKRFVQGDDCYNCSVTCIPFGPWIDNQKQEFDKQKNKYENEIKKEEKTIQGTNGKINNTYEKDFYERLKTHYESVEEFFKKLNDESICKKPPQVGKETADAANFTNDNLAKTFDHTTYCQACPWCGMKCTDDGKCTKNPEGSCNEPIRKKVYDDSNTTTIPVLTPDKSQQNILKKYRNFCKNSDGNNGGQIKNWECHYDDKGTVKDESDDTNDCIQGEWKDFQKDKTFRSYYYFFWIWVTEMLIDSIEWRTHLKSCINNESKQCKNGCKNPCECYKRWVDKKKTEWKAIKDHFGKQKDIVKKEVFITLTHDAVLETLLDKKQLLQNIKEAYGDVKETEHIKDLLDEENEKNQEDEARGIDTGNTSIIDKLLKHEEDEAEKCVTNNPDNECPKKSPESPGGGPGVDRSLPTPAGAVPSPETNDQEHLSDFEEEEEGEDEVQEGGNEDTKVNGPEEKKEEPDEAAKEEKEETHKTTGETTQITKVDGVKPPCDIVKDLFEKPQTDFTDACDLKYNKGKHYGWRCIPTEKTSDSNTRESSLSGGEPKSPQRRSAPSGKDTGSVCVPPRRRRLYIQKLHDWANNSGETFYSEPYGVPSPLGSVSTWAKQSPSNLRDGLRDAFIESAAIETFFLWHRYKKIKEKERQEEQKRQAENGEVVGLSPDQEGSQEDDPEQKQLNSGTIPEEFKRQMFYTLGDYRDILFSGSKDEKSSTYNDILKGDKVIQERESKIKETIDKVFPNSDNKEHSVTTPQTWWKTNGEHIWNGMICALTHKTDNPQEMDDKVKRALLDDSGKKPKSGGKYEYNTVKLEENSGGVPKSTEAPTHLSEFVVRPTYFRYLEEWGETFCRQRAGMLKQVEKNCTQDGDGDTQKYSGDGEDCETIREQNYDTVPNLEGPSCATPCGLYKRWIRRKKDEYNKQKSAYEQQKTKYENGNTCSGRNNDKEFCVTLERCSKAAEFLEKLGACSKNNENGKDILDFNEPEKTFGPATNCAACPLSRVKCKSRDCSGGTVGKCGGKPYITIEDIKKMKNAINVDMLVIDKNTKDFANNLTYDCKDKGIFEGIRKDQWTCAYICDVDICVLENSKEDIVDKQNILIRALFKRWLENFLEDYNKIKHKISHCTKTDQGSKCISGCEEKCKCVEQWIAKKREEWKKIKKRYIEQYNANDSDHYNVKNFLQQQPFNSDFNNAIKPCKGLENFEKSCGLNGTENSPNGKEGTPKDIVECLFQKLKEKAETCPGKPSGEKTEKECQESSPEPDDEPLEEEENPENMRPKICPPTKQQPEEPEGECKAAESPSKDKKEGEGAPPPPEPPADSPPAQAPVPSTTPKEQETPSVPPTLSDQPTNSISDILSSTIPFGIAIALTSIVFLFLK</sequence>
<accession>A0A024WFV1</accession>
<keyword evidence="1" id="KW-0175">Coiled coil</keyword>
<dbReference type="InterPro" id="IPR004258">
    <property type="entry name" value="DBL"/>
</dbReference>
<keyword evidence="3" id="KW-1133">Transmembrane helix</keyword>
<feature type="region of interest" description="Disordered" evidence="2">
    <location>
        <begin position="870"/>
        <end position="911"/>
    </location>
</feature>
<feature type="domain" description="Plasmodium falciparum erythrocyte membrane protein-1 N-terminal segment" evidence="6">
    <location>
        <begin position="12"/>
        <end position="48"/>
    </location>
</feature>
<feature type="compositionally biased region" description="Basic and acidic residues" evidence="2">
    <location>
        <begin position="1634"/>
        <end position="1650"/>
    </location>
</feature>
<dbReference type="Pfam" id="PF05424">
    <property type="entry name" value="Duffy_binding"/>
    <property type="match status" value="2"/>
</dbReference>
<feature type="transmembrane region" description="Helical" evidence="3">
    <location>
        <begin position="1697"/>
        <end position="1718"/>
    </location>
</feature>
<gene>
    <name evidence="10" type="ORF">PFMALIP_05951</name>
</gene>
<feature type="domain" description="Duffy-antigen binding" evidence="5">
    <location>
        <begin position="108"/>
        <end position="300"/>
    </location>
</feature>
<dbReference type="Gene3D" id="1.20.58.830">
    <property type="match status" value="3"/>
</dbReference>
<feature type="region of interest" description="Disordered" evidence="2">
    <location>
        <begin position="693"/>
        <end position="713"/>
    </location>
</feature>
<dbReference type="InterPro" id="IPR041480">
    <property type="entry name" value="CIDR1_gamma"/>
</dbReference>
<dbReference type="Pfam" id="PF18562">
    <property type="entry name" value="CIDR1_gamma"/>
    <property type="match status" value="1"/>
</dbReference>
<reference evidence="10 11" key="2">
    <citation type="submission" date="2013-02" db="EMBL/GenBank/DDBJ databases">
        <title>The Genome Sequence of Plasmodium falciparum MaliPS096_E11.</title>
        <authorList>
            <consortium name="The Broad Institute Genome Sequencing Platform"/>
            <consortium name="The Broad Institute Genome Sequencing Center for Infectious Disease"/>
            <person name="Neafsey D."/>
            <person name="Cheeseman I."/>
            <person name="Volkman S."/>
            <person name="Adams J."/>
            <person name="Walker B."/>
            <person name="Young S.K."/>
            <person name="Zeng Q."/>
            <person name="Gargeya S."/>
            <person name="Fitzgerald M."/>
            <person name="Haas B."/>
            <person name="Abouelleil A."/>
            <person name="Alvarado L."/>
            <person name="Arachchi H.M."/>
            <person name="Berlin A.M."/>
            <person name="Chapman S.B."/>
            <person name="Dewar J."/>
            <person name="Goldberg J."/>
            <person name="Griggs A."/>
            <person name="Gujja S."/>
            <person name="Hansen M."/>
            <person name="Howarth C."/>
            <person name="Imamovic A."/>
            <person name="Larimer J."/>
            <person name="McCowan C."/>
            <person name="Murphy C."/>
            <person name="Neiman D."/>
            <person name="Pearson M."/>
            <person name="Priest M."/>
            <person name="Roberts A."/>
            <person name="Saif S."/>
            <person name="Shea T."/>
            <person name="Sisk P."/>
            <person name="Sykes S."/>
            <person name="Wortman J."/>
            <person name="Nusbaum C."/>
            <person name="Birren B."/>
        </authorList>
    </citation>
    <scope>NUCLEOTIDE SEQUENCE [LARGE SCALE GENOMIC DNA]</scope>
    <source>
        <strain evidence="10 11">MaliPS096_E11</strain>
    </source>
</reference>
<dbReference type="FunFam" id="1.20.58.830:FF:000001">
    <property type="entry name" value="Erythrocyte membrane protein 1, PfEMP1"/>
    <property type="match status" value="1"/>
</dbReference>
<feature type="region of interest" description="Disordered" evidence="2">
    <location>
        <begin position="1581"/>
        <end position="1695"/>
    </location>
</feature>
<feature type="compositionally biased region" description="Basic and acidic residues" evidence="2">
    <location>
        <begin position="990"/>
        <end position="999"/>
    </location>
</feature>
<dbReference type="Pfam" id="PF15447">
    <property type="entry name" value="NTS"/>
    <property type="match status" value="1"/>
</dbReference>
<dbReference type="Proteomes" id="UP000030699">
    <property type="component" value="Unassembled WGS sequence"/>
</dbReference>
<feature type="compositionally biased region" description="Basic and acidic residues" evidence="2">
    <location>
        <begin position="1588"/>
        <end position="1597"/>
    </location>
</feature>
<dbReference type="Pfam" id="PF21807">
    <property type="entry name" value="PfEMP1_CIDRalpha1_dom"/>
    <property type="match status" value="1"/>
</dbReference>
<feature type="region of interest" description="Disordered" evidence="2">
    <location>
        <begin position="990"/>
        <end position="1028"/>
    </location>
</feature>
<dbReference type="Pfam" id="PF03011">
    <property type="entry name" value="PFEMP"/>
    <property type="match status" value="2"/>
</dbReference>
<feature type="region of interest" description="Disordered" evidence="2">
    <location>
        <begin position="726"/>
        <end position="836"/>
    </location>
</feature>
<evidence type="ECO:0000259" key="4">
    <source>
        <dbReference type="Pfam" id="PF03011"/>
    </source>
</evidence>
<dbReference type="SUPFAM" id="SSF140924">
    <property type="entry name" value="Duffy binding domain-like"/>
    <property type="match status" value="4"/>
</dbReference>
<organism evidence="10 11">
    <name type="scientific">Plasmodium falciparum MaliPS096_E11</name>
    <dbReference type="NCBI Taxonomy" id="1036727"/>
    <lineage>
        <taxon>Eukaryota</taxon>
        <taxon>Sar</taxon>
        <taxon>Alveolata</taxon>
        <taxon>Apicomplexa</taxon>
        <taxon>Aconoidasida</taxon>
        <taxon>Haemosporida</taxon>
        <taxon>Plasmodiidae</taxon>
        <taxon>Plasmodium</taxon>
        <taxon>Plasmodium (Laverania)</taxon>
    </lineage>
</organism>
<dbReference type="InterPro" id="IPR049158">
    <property type="entry name" value="PfEMP1_CIDRalpha1_dom"/>
</dbReference>
<feature type="non-terminal residue" evidence="10">
    <location>
        <position position="1719"/>
    </location>
</feature>
<feature type="domain" description="Duffy-binding-like" evidence="4">
    <location>
        <begin position="583"/>
        <end position="737"/>
    </location>
</feature>
<feature type="compositionally biased region" description="Polar residues" evidence="2">
    <location>
        <begin position="1684"/>
        <end position="1695"/>
    </location>
</feature>
<evidence type="ECO:0000259" key="9">
    <source>
        <dbReference type="Pfam" id="PF22672"/>
    </source>
</evidence>
<evidence type="ECO:0000259" key="7">
    <source>
        <dbReference type="Pfam" id="PF18562"/>
    </source>
</evidence>
<dbReference type="InterPro" id="IPR042202">
    <property type="entry name" value="Duffy-ag-bd_sf"/>
</dbReference>